<dbReference type="STRING" id="1802271.A3C11_00495"/>
<keyword evidence="1" id="KW-0732">Signal</keyword>
<organism evidence="2 3">
    <name type="scientific">Candidatus Sungbacteria bacterium RIFCSPHIGHO2_02_FULL_49_12</name>
    <dbReference type="NCBI Taxonomy" id="1802271"/>
    <lineage>
        <taxon>Bacteria</taxon>
        <taxon>Candidatus Sungiibacteriota</taxon>
    </lineage>
</organism>
<dbReference type="AlphaFoldDB" id="A0A1G2KPE7"/>
<evidence type="ECO:0000313" key="3">
    <source>
        <dbReference type="Proteomes" id="UP000177362"/>
    </source>
</evidence>
<sequence length="71" mass="7587">MKIMKFASKLAVLLITAAAILASAATITLAQQQAPKYSLDQAILMEAHRACLDVYGIPDNQTGDCSRVPQP</sequence>
<feature type="chain" id="PRO_5009583424" evidence="1">
    <location>
        <begin position="25"/>
        <end position="71"/>
    </location>
</feature>
<accession>A0A1G2KPE7</accession>
<reference evidence="2 3" key="1">
    <citation type="journal article" date="2016" name="Nat. Commun.">
        <title>Thousands of microbial genomes shed light on interconnected biogeochemical processes in an aquifer system.</title>
        <authorList>
            <person name="Anantharaman K."/>
            <person name="Brown C.T."/>
            <person name="Hug L.A."/>
            <person name="Sharon I."/>
            <person name="Castelle C.J."/>
            <person name="Probst A.J."/>
            <person name="Thomas B.C."/>
            <person name="Singh A."/>
            <person name="Wilkins M.J."/>
            <person name="Karaoz U."/>
            <person name="Brodie E.L."/>
            <person name="Williams K.H."/>
            <person name="Hubbard S.S."/>
            <person name="Banfield J.F."/>
        </authorList>
    </citation>
    <scope>NUCLEOTIDE SEQUENCE [LARGE SCALE GENOMIC DNA]</scope>
</reference>
<name>A0A1G2KPE7_9BACT</name>
<feature type="signal peptide" evidence="1">
    <location>
        <begin position="1"/>
        <end position="24"/>
    </location>
</feature>
<evidence type="ECO:0000256" key="1">
    <source>
        <dbReference type="SAM" id="SignalP"/>
    </source>
</evidence>
<gene>
    <name evidence="2" type="ORF">A3C11_00495</name>
</gene>
<dbReference type="EMBL" id="MHQJ01000043">
    <property type="protein sequence ID" value="OHA00522.1"/>
    <property type="molecule type" value="Genomic_DNA"/>
</dbReference>
<proteinExistence type="predicted"/>
<comment type="caution">
    <text evidence="2">The sequence shown here is derived from an EMBL/GenBank/DDBJ whole genome shotgun (WGS) entry which is preliminary data.</text>
</comment>
<evidence type="ECO:0000313" key="2">
    <source>
        <dbReference type="EMBL" id="OHA00522.1"/>
    </source>
</evidence>
<protein>
    <submittedName>
        <fullName evidence="2">Uncharacterized protein</fullName>
    </submittedName>
</protein>
<dbReference type="Proteomes" id="UP000177362">
    <property type="component" value="Unassembled WGS sequence"/>
</dbReference>